<accession>A0ABR1YUR4</accession>
<evidence type="ECO:0000256" key="1">
    <source>
        <dbReference type="ARBA" id="ARBA00022737"/>
    </source>
</evidence>
<protein>
    <recommendedName>
        <fullName evidence="7">NACHT domain-containing protein</fullName>
    </recommendedName>
</protein>
<dbReference type="InterPro" id="IPR027417">
    <property type="entry name" value="P-loop_NTPase"/>
</dbReference>
<feature type="region of interest" description="Disordered" evidence="2">
    <location>
        <begin position="903"/>
        <end position="947"/>
    </location>
</feature>
<dbReference type="Pfam" id="PF24883">
    <property type="entry name" value="NPHP3_N"/>
    <property type="match status" value="1"/>
</dbReference>
<comment type="caution">
    <text evidence="5">The sequence shown here is derived from an EMBL/GenBank/DDBJ whole genome shotgun (WGS) entry which is preliminary data.</text>
</comment>
<proteinExistence type="predicted"/>
<evidence type="ECO:0000313" key="6">
    <source>
        <dbReference type="Proteomes" id="UP001492380"/>
    </source>
</evidence>
<dbReference type="Gene3D" id="3.40.50.1580">
    <property type="entry name" value="Nucleoside phosphorylase domain"/>
    <property type="match status" value="1"/>
</dbReference>
<dbReference type="Gene3D" id="3.40.50.300">
    <property type="entry name" value="P-loop containing nucleotide triphosphate hydrolases"/>
    <property type="match status" value="1"/>
</dbReference>
<name>A0ABR1YUR4_9PEZI</name>
<feature type="compositionally biased region" description="Polar residues" evidence="2">
    <location>
        <begin position="929"/>
        <end position="946"/>
    </location>
</feature>
<evidence type="ECO:0000256" key="2">
    <source>
        <dbReference type="SAM" id="MobiDB-lite"/>
    </source>
</evidence>
<evidence type="ECO:0000259" key="3">
    <source>
        <dbReference type="Pfam" id="PF23153"/>
    </source>
</evidence>
<feature type="domain" description="Aip3p/Bud6 N-terminal" evidence="3">
    <location>
        <begin position="986"/>
        <end position="1088"/>
    </location>
</feature>
<sequence length="1093" mass="123050">MSDPKIYTVGWICAVHTEYTAARQFLDEEHDGPLHVSPNDNNDYTLGKIKHHNVVIAVLPDGAYGLTTAAEVARDLLHTFVNVRIGLMVGIGGGAPTPEHDIRLGDIVVSSQSDGRGGGVFQYDFGKTVQDQEFQNTRFLNQPPTLLRAAVAGLRSRYRADGNSLDEDIDAILEKKRRLRQDFQRPDLTTDHLYRAEYTHRSGSSADCAETCGTDDENLVSRPDRTSRDDDPVVHYGVIASANQLMKDATIRDKLARERNVLCFEMEAAGLMNHFPCLIIRGICDYSDSHKNKVWQGYASMAAAAYAKALLSRIRPTAVEEQKPVNETLSEVSQDIKTLQDRSHEIGDRIKDLNDKGRWEMIRDWLSAPDWSINFNEAIGQRHLPQSGRWFLKSKVYGNWKKESNSFLWLHGVTGSGKTVLTSAVIQELQNSSATKKASHGTPSSHTVLCFFFDFRDAAKQSTEKMIRSLILQLYVLREDSREPLEMLFSSCQAGIRQPNIDMIQMTRAIDGLFIILDALNECKTKTEESSTKYSLLSWIKGLIDSGETKAHVLATSTYEEDTNVVVRQLQGEKFVVPMNSRAIDEDIQNYVHARVEGTPNLRRWQESHSIEQQVVEKADGMFRLASCCLDDIAGCFDVDSLEDTLSQLPRTLDGVYARMLKRISPRHKPYTVTILQFLVSSRRLMTIKELADAVLVNPRKEIPFDNRMRMTDPNDLILYCSGWVIPRDEEVRIDGVYTKTRCLGLAHSSIKNYLESDRLPANLAPFFKDKAAEKSLAYTCLSYYKAIGFQYAGLRSLNALSDKFPLTGYWEDHFRSHFAVISEEAFLSVPHALFCAYTNPYRILRPPTSGPPTSESDMEVLRRRLLDKVVAEASAAGLPISTVQPSEPIECNKILQPAPIIHPITHTERAREESGIRGARKRGDRESYTIQQGQQKQNSDPTGQSVWEHEVKSKLGLIIERNKPMPSVPKLPSSVLERSRKKAEENVGRVFENGKRLLQALDCWSRGTGPKDEVYRSCVHLRKDFLIATAQFDALRMNLTDLDELTDDLFSFVVGILGQEAPGSKLDDCAPEIGKIITDLENGLRRNLEQMG</sequence>
<keyword evidence="6" id="KW-1185">Reference proteome</keyword>
<evidence type="ECO:0000259" key="4">
    <source>
        <dbReference type="Pfam" id="PF24883"/>
    </source>
</evidence>
<evidence type="ECO:0008006" key="7">
    <source>
        <dbReference type="Google" id="ProtNLM"/>
    </source>
</evidence>
<feature type="compositionally biased region" description="Basic and acidic residues" evidence="2">
    <location>
        <begin position="906"/>
        <end position="928"/>
    </location>
</feature>
<dbReference type="InterPro" id="IPR053137">
    <property type="entry name" value="NLR-like"/>
</dbReference>
<dbReference type="Pfam" id="PF23153">
    <property type="entry name" value="Aip3p_Bud6_N"/>
    <property type="match status" value="1"/>
</dbReference>
<reference evidence="5 6" key="1">
    <citation type="submission" date="2024-04" db="EMBL/GenBank/DDBJ databases">
        <title>Phyllosticta paracitricarpa is synonymous to the EU quarantine fungus P. citricarpa based on phylogenomic analyses.</title>
        <authorList>
            <consortium name="Lawrence Berkeley National Laboratory"/>
            <person name="Van Ingen-Buijs V.A."/>
            <person name="Van Westerhoven A.C."/>
            <person name="Haridas S."/>
            <person name="Skiadas P."/>
            <person name="Martin F."/>
            <person name="Groenewald J.Z."/>
            <person name="Crous P.W."/>
            <person name="Seidl M.F."/>
        </authorList>
    </citation>
    <scope>NUCLEOTIDE SEQUENCE [LARGE SCALE GENOMIC DNA]</scope>
    <source>
        <strain evidence="5 6">CBS 123374</strain>
    </source>
</reference>
<feature type="domain" description="Nephrocystin 3-like N-terminal" evidence="4">
    <location>
        <begin position="387"/>
        <end position="557"/>
    </location>
</feature>
<gene>
    <name evidence="5" type="ORF">HDK90DRAFT_463598</name>
</gene>
<dbReference type="EMBL" id="JBBWRZ010000003">
    <property type="protein sequence ID" value="KAK8239940.1"/>
    <property type="molecule type" value="Genomic_DNA"/>
</dbReference>
<dbReference type="InterPro" id="IPR056884">
    <property type="entry name" value="NPHP3-like_N"/>
</dbReference>
<dbReference type="Proteomes" id="UP001492380">
    <property type="component" value="Unassembled WGS sequence"/>
</dbReference>
<dbReference type="PANTHER" id="PTHR46082:SF11">
    <property type="entry name" value="AAA+ ATPASE DOMAIN-CONTAINING PROTEIN-RELATED"/>
    <property type="match status" value="1"/>
</dbReference>
<dbReference type="InterPro" id="IPR035994">
    <property type="entry name" value="Nucleoside_phosphorylase_sf"/>
</dbReference>
<organism evidence="5 6">
    <name type="scientific">Phyllosticta capitalensis</name>
    <dbReference type="NCBI Taxonomy" id="121624"/>
    <lineage>
        <taxon>Eukaryota</taxon>
        <taxon>Fungi</taxon>
        <taxon>Dikarya</taxon>
        <taxon>Ascomycota</taxon>
        <taxon>Pezizomycotina</taxon>
        <taxon>Dothideomycetes</taxon>
        <taxon>Dothideomycetes incertae sedis</taxon>
        <taxon>Botryosphaeriales</taxon>
        <taxon>Phyllostictaceae</taxon>
        <taxon>Phyllosticta</taxon>
    </lineage>
</organism>
<dbReference type="PANTHER" id="PTHR46082">
    <property type="entry name" value="ATP/GTP-BINDING PROTEIN-RELATED"/>
    <property type="match status" value="1"/>
</dbReference>
<dbReference type="SUPFAM" id="SSF52540">
    <property type="entry name" value="P-loop containing nucleoside triphosphate hydrolases"/>
    <property type="match status" value="1"/>
</dbReference>
<evidence type="ECO:0000313" key="5">
    <source>
        <dbReference type="EMBL" id="KAK8239940.1"/>
    </source>
</evidence>
<dbReference type="SUPFAM" id="SSF53167">
    <property type="entry name" value="Purine and uridine phosphorylases"/>
    <property type="match status" value="1"/>
</dbReference>
<keyword evidence="1" id="KW-0677">Repeat</keyword>
<dbReference type="InterPro" id="IPR056279">
    <property type="entry name" value="Aip3p_Bud6_N"/>
</dbReference>